<feature type="chain" id="PRO_5019410229" evidence="1">
    <location>
        <begin position="32"/>
        <end position="297"/>
    </location>
</feature>
<dbReference type="RefSeq" id="WP_125439553.1">
    <property type="nucleotide sequence ID" value="NZ_RWIU01000005.1"/>
</dbReference>
<dbReference type="Proteomes" id="UP000270291">
    <property type="component" value="Unassembled WGS sequence"/>
</dbReference>
<dbReference type="OrthoDB" id="195456at2"/>
<keyword evidence="1" id="KW-0732">Signal</keyword>
<evidence type="ECO:0000313" key="3">
    <source>
        <dbReference type="Proteomes" id="UP000270291"/>
    </source>
</evidence>
<protein>
    <submittedName>
        <fullName evidence="2">DUF2911 domain-containing protein</fullName>
    </submittedName>
</protein>
<comment type="caution">
    <text evidence="2">The sequence shown here is derived from an EMBL/GenBank/DDBJ whole genome shotgun (WGS) entry which is preliminary data.</text>
</comment>
<dbReference type="EMBL" id="RWIU01000005">
    <property type="protein sequence ID" value="RSK42423.1"/>
    <property type="molecule type" value="Genomic_DNA"/>
</dbReference>
<organism evidence="2 3">
    <name type="scientific">Hymenobacter perfusus</name>
    <dbReference type="NCBI Taxonomy" id="1236770"/>
    <lineage>
        <taxon>Bacteria</taxon>
        <taxon>Pseudomonadati</taxon>
        <taxon>Bacteroidota</taxon>
        <taxon>Cytophagia</taxon>
        <taxon>Cytophagales</taxon>
        <taxon>Hymenobacteraceae</taxon>
        <taxon>Hymenobacter</taxon>
    </lineage>
</organism>
<evidence type="ECO:0000313" key="2">
    <source>
        <dbReference type="EMBL" id="RSK42423.1"/>
    </source>
</evidence>
<reference evidence="2 3" key="1">
    <citation type="submission" date="2018-12" db="EMBL/GenBank/DDBJ databases">
        <authorList>
            <person name="Feng G."/>
            <person name="Zhu H."/>
        </authorList>
    </citation>
    <scope>NUCLEOTIDE SEQUENCE [LARGE SCALE GENOMIC DNA]</scope>
    <source>
        <strain evidence="2 3">LMG 26000</strain>
    </source>
</reference>
<proteinExistence type="predicted"/>
<gene>
    <name evidence="2" type="ORF">EI293_16030</name>
</gene>
<sequence>MITSTFRTSSSRALSATLLVSGLLLSAAAEAQISTPQASPKSTIQQRVGLTDVTLTYSRPGLRGRTAFGNLVPFSKRWRTGANATTSLKFSDDVTIEGKKVPAGEYGLYTIPGKTEWIVVLNKSTKMGANVDGFKDDEDVARFTIKTYKVPTKVETFTMNFTDLTPATANVDMQWEMTGAKFKITSDVEPKVMAQIDEKVIKNASPSNGDLAAAAVYYLDNDKDLKQALAWMQKANATDPKFWNVLTEAKIRMKMKDYKGTITAAEQSKKLALEAKNADYVKMNEDLMMEAKKAGKL</sequence>
<evidence type="ECO:0000256" key="1">
    <source>
        <dbReference type="SAM" id="SignalP"/>
    </source>
</evidence>
<dbReference type="Pfam" id="PF11138">
    <property type="entry name" value="DUF2911"/>
    <property type="match status" value="1"/>
</dbReference>
<feature type="signal peptide" evidence="1">
    <location>
        <begin position="1"/>
        <end position="31"/>
    </location>
</feature>
<accession>A0A428K7P8</accession>
<dbReference type="AlphaFoldDB" id="A0A428K7P8"/>
<dbReference type="InterPro" id="IPR021314">
    <property type="entry name" value="DUF2911"/>
</dbReference>
<name>A0A428K7P8_9BACT</name>
<keyword evidence="3" id="KW-1185">Reference proteome</keyword>